<organism evidence="1 2">
    <name type="scientific">Candidatus Marsarchaeota G1 archaeon OSP_D</name>
    <dbReference type="NCBI Taxonomy" id="1978155"/>
    <lineage>
        <taxon>Archaea</taxon>
        <taxon>Candidatus Marsarchaeota</taxon>
        <taxon>Candidatus Marsarchaeota group 1</taxon>
    </lineage>
</organism>
<name>A0A2R6A971_9ARCH</name>
<comment type="caution">
    <text evidence="1">The sequence shown here is derived from an EMBL/GenBank/DDBJ whole genome shotgun (WGS) entry which is preliminary data.</text>
</comment>
<evidence type="ECO:0000313" key="1">
    <source>
        <dbReference type="EMBL" id="PSN82961.1"/>
    </source>
</evidence>
<accession>A0A2R6A971</accession>
<gene>
    <name evidence="1" type="ORF">B9Q01_06385</name>
</gene>
<dbReference type="Proteomes" id="UP000240880">
    <property type="component" value="Unassembled WGS sequence"/>
</dbReference>
<dbReference type="EMBL" id="NEXC01000043">
    <property type="protein sequence ID" value="PSN82961.1"/>
    <property type="molecule type" value="Genomic_DNA"/>
</dbReference>
<sequence>MNTIISYIQTVAEEENTTYLAHIPQAIIEALKQRENIPDPPYVRWEHYSRDKFYYLVTLGAPKGRMINPLLQNNTTKLPKAIIDSINSETTPLKANAILWDVVTWKGKPIARARILFSYGEKLQNLLVFAYLRIPREIKDYMLLRGRTKLYWKQLDKNAWLISKDSNDYDAISWHAWDFIKIPSKVLTQIGFYTEERDEIELTLKDGKPALLLRVYVTKTRSLDNFLTNFLEANGESVEIHYLLSKYLLSLPETEDEPADLCDLAFKLYNFSIISNDDYNRICKHRNRPFYIHGYSFKTQLNERGEDG</sequence>
<evidence type="ECO:0000313" key="2">
    <source>
        <dbReference type="Proteomes" id="UP000240880"/>
    </source>
</evidence>
<dbReference type="AlphaFoldDB" id="A0A2R6A971"/>
<reference evidence="1 2" key="1">
    <citation type="submission" date="2017-04" db="EMBL/GenBank/DDBJ databases">
        <title>Novel microbial lineages endemic to geothermal iron-oxide mats fill important gaps in the evolutionary history of Archaea.</title>
        <authorList>
            <person name="Jay Z.J."/>
            <person name="Beam J.P."/>
            <person name="Dlakic M."/>
            <person name="Rusch D.B."/>
            <person name="Kozubal M.A."/>
            <person name="Inskeep W.P."/>
        </authorList>
    </citation>
    <scope>NUCLEOTIDE SEQUENCE [LARGE SCALE GENOMIC DNA]</scope>
    <source>
        <strain evidence="1">OSP_D</strain>
    </source>
</reference>
<proteinExistence type="predicted"/>
<protein>
    <submittedName>
        <fullName evidence="1">Uncharacterized protein</fullName>
    </submittedName>
</protein>